<dbReference type="Pfam" id="PF00293">
    <property type="entry name" value="NUDIX"/>
    <property type="match status" value="1"/>
</dbReference>
<evidence type="ECO:0000256" key="10">
    <source>
        <dbReference type="HAMAP-Rule" id="MF_00202"/>
    </source>
</evidence>
<keyword evidence="6 10" id="KW-0460">Magnesium</keyword>
<comment type="cofactor">
    <cofactor evidence="10">
        <name>Mg(2+)</name>
        <dbReference type="ChEBI" id="CHEBI:18420"/>
    </cofactor>
    <text evidence="10">Binds 1 Mg(2+) ion per subunit. The magnesium ion binds only when substrate is bound.</text>
</comment>
<comment type="pathway">
    <text evidence="1 10">Isoprenoid biosynthesis; dimethylallyl diphosphate biosynthesis; dimethylallyl diphosphate from isopentenyl diphosphate: step 1/1.</text>
</comment>
<dbReference type="InterPro" id="IPR015797">
    <property type="entry name" value="NUDIX_hydrolase-like_dom_sf"/>
</dbReference>
<evidence type="ECO:0000256" key="2">
    <source>
        <dbReference type="ARBA" id="ARBA00007579"/>
    </source>
</evidence>
<comment type="function">
    <text evidence="10">Catalyzes the 1,3-allylic rearrangement of the homoallylic substrate isopentenyl (IPP) to its highly electrophilic allylic isomer, dimethylallyl diphosphate (DMAPP).</text>
</comment>
<dbReference type="PANTHER" id="PTHR10885">
    <property type="entry name" value="ISOPENTENYL-DIPHOSPHATE DELTA-ISOMERASE"/>
    <property type="match status" value="1"/>
</dbReference>
<evidence type="ECO:0000259" key="11">
    <source>
        <dbReference type="PROSITE" id="PS51462"/>
    </source>
</evidence>
<evidence type="ECO:0000256" key="7">
    <source>
        <dbReference type="ARBA" id="ARBA00023211"/>
    </source>
</evidence>
<comment type="catalytic activity">
    <reaction evidence="10">
        <text>isopentenyl diphosphate = dimethylallyl diphosphate</text>
        <dbReference type="Rhea" id="RHEA:23284"/>
        <dbReference type="ChEBI" id="CHEBI:57623"/>
        <dbReference type="ChEBI" id="CHEBI:128769"/>
        <dbReference type="EC" id="5.3.3.2"/>
    </reaction>
</comment>
<gene>
    <name evidence="10 12" type="primary">idi</name>
    <name evidence="12" type="ORF">GCM10023321_51420</name>
</gene>
<comment type="subcellular location">
    <subcellularLocation>
        <location evidence="10">Cytoplasm</location>
    </subcellularLocation>
</comment>
<dbReference type="HAMAP" id="MF_00202">
    <property type="entry name" value="Idi"/>
    <property type="match status" value="1"/>
</dbReference>
<dbReference type="SUPFAM" id="SSF55811">
    <property type="entry name" value="Nudix"/>
    <property type="match status" value="1"/>
</dbReference>
<feature type="binding site" evidence="10">
    <location>
        <position position="72"/>
    </location>
    <ligand>
        <name>Mn(2+)</name>
        <dbReference type="ChEBI" id="CHEBI:29035"/>
    </ligand>
</feature>
<sequence length="177" mass="19029">MTDREQLLVELVDERGAAVGACSVAEAHTEPGRLHRAFSVLLRDDSGRVLLQRRAATKTRFASRWSNTCCGHPAPGADVAAEAVARLSAELGVAPEGALTEAGSFSYRSGDQASGRVEFEWDHVLIGRYNGDVSAADPDEVSECRWVSVADLRTAMAANPYAYSPWLADVLRLAVVN</sequence>
<dbReference type="InterPro" id="IPR011876">
    <property type="entry name" value="IsopentenylPP_isomerase_typ1"/>
</dbReference>
<comment type="similarity">
    <text evidence="2 10">Belongs to the IPP isomerase type 1 family.</text>
</comment>
<evidence type="ECO:0000256" key="9">
    <source>
        <dbReference type="ARBA" id="ARBA00023235"/>
    </source>
</evidence>
<dbReference type="EMBL" id="BAABJP010000030">
    <property type="protein sequence ID" value="GAA5163848.1"/>
    <property type="molecule type" value="Genomic_DNA"/>
</dbReference>
<feature type="binding site" evidence="10">
    <location>
        <position position="35"/>
    </location>
    <ligand>
        <name>Mn(2+)</name>
        <dbReference type="ChEBI" id="CHEBI:29035"/>
    </ligand>
</feature>
<keyword evidence="4 10" id="KW-0963">Cytoplasm</keyword>
<evidence type="ECO:0000256" key="3">
    <source>
        <dbReference type="ARBA" id="ARBA00012057"/>
    </source>
</evidence>
<feature type="binding site" evidence="10">
    <location>
        <position position="120"/>
    </location>
    <ligand>
        <name>Mn(2+)</name>
        <dbReference type="ChEBI" id="CHEBI:29035"/>
    </ligand>
</feature>
<keyword evidence="13" id="KW-1185">Reference proteome</keyword>
<keyword evidence="7 10" id="KW-0464">Manganese</keyword>
<dbReference type="RefSeq" id="WP_185062260.1">
    <property type="nucleotide sequence ID" value="NZ_BAABJP010000030.1"/>
</dbReference>
<dbReference type="NCBIfam" id="NF002995">
    <property type="entry name" value="PRK03759.1"/>
    <property type="match status" value="1"/>
</dbReference>
<dbReference type="EC" id="5.3.3.2" evidence="3 10"/>
<dbReference type="InterPro" id="IPR056375">
    <property type="entry name" value="Idi_bact"/>
</dbReference>
<dbReference type="PIRSF" id="PIRSF018427">
    <property type="entry name" value="Isopntndiph_ism"/>
    <property type="match status" value="1"/>
</dbReference>
<feature type="active site" evidence="10">
    <location>
        <position position="120"/>
    </location>
</feature>
<evidence type="ECO:0000256" key="8">
    <source>
        <dbReference type="ARBA" id="ARBA00023229"/>
    </source>
</evidence>
<keyword evidence="8 10" id="KW-0414">Isoprene biosynthesis</keyword>
<dbReference type="InterPro" id="IPR000086">
    <property type="entry name" value="NUDIX_hydrolase_dom"/>
</dbReference>
<organism evidence="12 13">
    <name type="scientific">Pseudonocardia eucalypti</name>
    <dbReference type="NCBI Taxonomy" id="648755"/>
    <lineage>
        <taxon>Bacteria</taxon>
        <taxon>Bacillati</taxon>
        <taxon>Actinomycetota</taxon>
        <taxon>Actinomycetes</taxon>
        <taxon>Pseudonocardiales</taxon>
        <taxon>Pseudonocardiaceae</taxon>
        <taxon>Pseudonocardia</taxon>
    </lineage>
</organism>
<dbReference type="PANTHER" id="PTHR10885:SF0">
    <property type="entry name" value="ISOPENTENYL-DIPHOSPHATE DELTA-ISOMERASE"/>
    <property type="match status" value="1"/>
</dbReference>
<dbReference type="Proteomes" id="UP001428817">
    <property type="component" value="Unassembled WGS sequence"/>
</dbReference>
<comment type="cofactor">
    <cofactor evidence="10">
        <name>Mn(2+)</name>
        <dbReference type="ChEBI" id="CHEBI:29035"/>
    </cofactor>
    <text evidence="10">Binds 1 Mn(2+) ion per subunit.</text>
</comment>
<keyword evidence="5 10" id="KW-0479">Metal-binding</keyword>
<keyword evidence="9 10" id="KW-0413">Isomerase</keyword>
<reference evidence="13" key="1">
    <citation type="journal article" date="2019" name="Int. J. Syst. Evol. Microbiol.">
        <title>The Global Catalogue of Microorganisms (GCM) 10K type strain sequencing project: providing services to taxonomists for standard genome sequencing and annotation.</title>
        <authorList>
            <consortium name="The Broad Institute Genomics Platform"/>
            <consortium name="The Broad Institute Genome Sequencing Center for Infectious Disease"/>
            <person name="Wu L."/>
            <person name="Ma J."/>
        </authorList>
    </citation>
    <scope>NUCLEOTIDE SEQUENCE [LARGE SCALE GENOMIC DNA]</scope>
    <source>
        <strain evidence="13">JCM 18303</strain>
    </source>
</reference>
<name>A0ABP9QL98_9PSEU</name>
<accession>A0ABP9QL98</accession>
<protein>
    <recommendedName>
        <fullName evidence="3 10">Isopentenyl-diphosphate Delta-isomerase</fullName>
        <shortName evidence="10">IPP isomerase</shortName>
        <ecNumber evidence="3 10">5.3.3.2</ecNumber>
    </recommendedName>
    <alternativeName>
        <fullName evidence="10">IPP:DMAPP isomerase</fullName>
    </alternativeName>
    <alternativeName>
        <fullName evidence="10">Isopentenyl pyrophosphate isomerase</fullName>
    </alternativeName>
</protein>
<evidence type="ECO:0000313" key="12">
    <source>
        <dbReference type="EMBL" id="GAA5163848.1"/>
    </source>
</evidence>
<evidence type="ECO:0000256" key="4">
    <source>
        <dbReference type="ARBA" id="ARBA00022490"/>
    </source>
</evidence>
<comment type="caution">
    <text evidence="12">The sequence shown here is derived from an EMBL/GenBank/DDBJ whole genome shotgun (WGS) entry which is preliminary data.</text>
</comment>
<evidence type="ECO:0000256" key="1">
    <source>
        <dbReference type="ARBA" id="ARBA00004826"/>
    </source>
</evidence>
<dbReference type="PROSITE" id="PS51462">
    <property type="entry name" value="NUDIX"/>
    <property type="match status" value="1"/>
</dbReference>
<evidence type="ECO:0000256" key="6">
    <source>
        <dbReference type="ARBA" id="ARBA00022842"/>
    </source>
</evidence>
<evidence type="ECO:0000313" key="13">
    <source>
        <dbReference type="Proteomes" id="UP001428817"/>
    </source>
</evidence>
<feature type="active site" evidence="10">
    <location>
        <position position="70"/>
    </location>
</feature>
<dbReference type="NCBIfam" id="TIGR02150">
    <property type="entry name" value="IPP_isom_1"/>
    <property type="match status" value="1"/>
</dbReference>
<feature type="binding site" evidence="10">
    <location>
        <position position="90"/>
    </location>
    <ligand>
        <name>Mg(2+)</name>
        <dbReference type="ChEBI" id="CHEBI:18420"/>
    </ligand>
</feature>
<feature type="domain" description="Nudix hydrolase" evidence="11">
    <location>
        <begin position="33"/>
        <end position="169"/>
    </location>
</feature>
<feature type="binding site" evidence="10">
    <location>
        <position position="28"/>
    </location>
    <ligand>
        <name>Mn(2+)</name>
        <dbReference type="ChEBI" id="CHEBI:29035"/>
    </ligand>
</feature>
<dbReference type="CDD" id="cd02885">
    <property type="entry name" value="NUDIX_IPP_Isomerase"/>
    <property type="match status" value="1"/>
</dbReference>
<proteinExistence type="inferred from homology"/>
<evidence type="ECO:0000256" key="5">
    <source>
        <dbReference type="ARBA" id="ARBA00022723"/>
    </source>
</evidence>
<feature type="binding site" evidence="10">
    <location>
        <position position="118"/>
    </location>
    <ligand>
        <name>Mn(2+)</name>
        <dbReference type="ChEBI" id="CHEBI:29035"/>
    </ligand>
</feature>
<dbReference type="Gene3D" id="3.90.79.10">
    <property type="entry name" value="Nucleoside Triphosphate Pyrophosphohydrolase"/>
    <property type="match status" value="1"/>
</dbReference>